<dbReference type="Proteomes" id="UP001059617">
    <property type="component" value="Chromosome"/>
</dbReference>
<dbReference type="RefSeq" id="WP_259857373.1">
    <property type="nucleotide sequence ID" value="NZ_BAAAST010000001.1"/>
</dbReference>
<protein>
    <recommendedName>
        <fullName evidence="4">SHOCT domain-containing protein</fullName>
    </recommendedName>
</protein>
<proteinExistence type="predicted"/>
<evidence type="ECO:0008006" key="4">
    <source>
        <dbReference type="Google" id="ProtNLM"/>
    </source>
</evidence>
<evidence type="ECO:0000313" key="2">
    <source>
        <dbReference type="EMBL" id="UWP79615.1"/>
    </source>
</evidence>
<keyword evidence="1" id="KW-0812">Transmembrane</keyword>
<reference evidence="2" key="1">
    <citation type="submission" date="2021-04" db="EMBL/GenBank/DDBJ databases">
        <authorList>
            <person name="Hartkoorn R.C."/>
            <person name="Beaudoing E."/>
            <person name="Hot D."/>
        </authorList>
    </citation>
    <scope>NUCLEOTIDE SEQUENCE</scope>
    <source>
        <strain evidence="2">NRRL B-16292</strain>
    </source>
</reference>
<sequence length="90" mass="9891">MMYWGYGMGGAGLALMTLNTLLFWGLVIAGVVLLVRYFGRGAQAPWATGSRSTPQQLLAERFARGEIEEDEYIRRLQVLGGTMTTHRPGG</sequence>
<name>A0ABY5VQ29_9ACTN</name>
<dbReference type="EMBL" id="CP073720">
    <property type="protein sequence ID" value="UWP79615.1"/>
    <property type="molecule type" value="Genomic_DNA"/>
</dbReference>
<keyword evidence="3" id="KW-1185">Reference proteome</keyword>
<accession>A0ABY5VQ29</accession>
<evidence type="ECO:0000313" key="3">
    <source>
        <dbReference type="Proteomes" id="UP001059617"/>
    </source>
</evidence>
<organism evidence="2 3">
    <name type="scientific">Dactylosporangium fulvum</name>
    <dbReference type="NCBI Taxonomy" id="53359"/>
    <lineage>
        <taxon>Bacteria</taxon>
        <taxon>Bacillati</taxon>
        <taxon>Actinomycetota</taxon>
        <taxon>Actinomycetes</taxon>
        <taxon>Micromonosporales</taxon>
        <taxon>Micromonosporaceae</taxon>
        <taxon>Dactylosporangium</taxon>
    </lineage>
</organism>
<gene>
    <name evidence="2" type="ORF">Dfulv_31190</name>
</gene>
<evidence type="ECO:0000256" key="1">
    <source>
        <dbReference type="SAM" id="Phobius"/>
    </source>
</evidence>
<feature type="transmembrane region" description="Helical" evidence="1">
    <location>
        <begin position="12"/>
        <end position="35"/>
    </location>
</feature>
<keyword evidence="1" id="KW-0472">Membrane</keyword>
<keyword evidence="1" id="KW-1133">Transmembrane helix</keyword>
<reference evidence="2" key="2">
    <citation type="submission" date="2022-09" db="EMBL/GenBank/DDBJ databases">
        <title>Biosynthetic gene clusters of Dactylosporangioum fulvum.</title>
        <authorList>
            <person name="Caradec T."/>
        </authorList>
    </citation>
    <scope>NUCLEOTIDE SEQUENCE</scope>
    <source>
        <strain evidence="2">NRRL B-16292</strain>
    </source>
</reference>